<keyword evidence="3" id="KW-1003">Cell membrane</keyword>
<dbReference type="InterPro" id="IPR000515">
    <property type="entry name" value="MetI-like"/>
</dbReference>
<proteinExistence type="predicted"/>
<keyword evidence="5 7" id="KW-1133">Transmembrane helix</keyword>
<dbReference type="PANTHER" id="PTHR43386">
    <property type="entry name" value="OLIGOPEPTIDE TRANSPORT SYSTEM PERMEASE PROTEIN APPC"/>
    <property type="match status" value="1"/>
</dbReference>
<dbReference type="PROSITE" id="PS50928">
    <property type="entry name" value="ABC_TM1"/>
    <property type="match status" value="1"/>
</dbReference>
<keyword evidence="6 7" id="KW-0472">Membrane</keyword>
<dbReference type="InterPro" id="IPR035906">
    <property type="entry name" value="MetI-like_sf"/>
</dbReference>
<evidence type="ECO:0000256" key="3">
    <source>
        <dbReference type="ARBA" id="ARBA00022475"/>
    </source>
</evidence>
<dbReference type="CDD" id="cd06261">
    <property type="entry name" value="TM_PBP2"/>
    <property type="match status" value="1"/>
</dbReference>
<dbReference type="PANTHER" id="PTHR43386:SF1">
    <property type="entry name" value="D,D-DIPEPTIDE TRANSPORT SYSTEM PERMEASE PROTEIN DDPC-RELATED"/>
    <property type="match status" value="1"/>
</dbReference>
<evidence type="ECO:0000313" key="9">
    <source>
        <dbReference type="EMBL" id="MPM89426.1"/>
    </source>
</evidence>
<comment type="caution">
    <text evidence="9">The sequence shown here is derived from an EMBL/GenBank/DDBJ whole genome shotgun (WGS) entry which is preliminary data.</text>
</comment>
<name>A0A645DJE2_9ZZZZ</name>
<gene>
    <name evidence="9" type="primary">dppC_12</name>
    <name evidence="9" type="ORF">SDC9_136535</name>
</gene>
<keyword evidence="4 7" id="KW-0812">Transmembrane</keyword>
<dbReference type="Pfam" id="PF00528">
    <property type="entry name" value="BPD_transp_1"/>
    <property type="match status" value="1"/>
</dbReference>
<sequence>MRLVRSAVLPQVGMDYVGAAKASGSGHMRIVVKEIIPNAVGPIIVETTQSLSNMILEASGLSYIGMGVQAPRPEWGAMLSEAREVMRTEPYLIIIPGAFIILAALSFNLLGDGLRDAIDPRLKT</sequence>
<dbReference type="EMBL" id="VSSQ01036852">
    <property type="protein sequence ID" value="MPM89426.1"/>
    <property type="molecule type" value="Genomic_DNA"/>
</dbReference>
<protein>
    <submittedName>
        <fullName evidence="9">Dipeptide transport system permease protein DppC</fullName>
    </submittedName>
</protein>
<accession>A0A645DJE2</accession>
<evidence type="ECO:0000256" key="2">
    <source>
        <dbReference type="ARBA" id="ARBA00022448"/>
    </source>
</evidence>
<reference evidence="9" key="1">
    <citation type="submission" date="2019-08" db="EMBL/GenBank/DDBJ databases">
        <authorList>
            <person name="Kucharzyk K."/>
            <person name="Murdoch R.W."/>
            <person name="Higgins S."/>
            <person name="Loffler F."/>
        </authorList>
    </citation>
    <scope>NUCLEOTIDE SEQUENCE</scope>
</reference>
<keyword evidence="2" id="KW-0813">Transport</keyword>
<evidence type="ECO:0000256" key="1">
    <source>
        <dbReference type="ARBA" id="ARBA00004651"/>
    </source>
</evidence>
<feature type="transmembrane region" description="Helical" evidence="7">
    <location>
        <begin position="91"/>
        <end position="110"/>
    </location>
</feature>
<dbReference type="GO" id="GO:0005886">
    <property type="term" value="C:plasma membrane"/>
    <property type="evidence" value="ECO:0007669"/>
    <property type="project" value="UniProtKB-SubCell"/>
</dbReference>
<evidence type="ECO:0000259" key="8">
    <source>
        <dbReference type="PROSITE" id="PS50928"/>
    </source>
</evidence>
<organism evidence="9">
    <name type="scientific">bioreactor metagenome</name>
    <dbReference type="NCBI Taxonomy" id="1076179"/>
    <lineage>
        <taxon>unclassified sequences</taxon>
        <taxon>metagenomes</taxon>
        <taxon>ecological metagenomes</taxon>
    </lineage>
</organism>
<dbReference type="InterPro" id="IPR050366">
    <property type="entry name" value="BP-dependent_transpt_permease"/>
</dbReference>
<evidence type="ECO:0000256" key="4">
    <source>
        <dbReference type="ARBA" id="ARBA00022692"/>
    </source>
</evidence>
<feature type="domain" description="ABC transmembrane type-1" evidence="8">
    <location>
        <begin position="1"/>
        <end position="111"/>
    </location>
</feature>
<dbReference type="Gene3D" id="1.10.3720.10">
    <property type="entry name" value="MetI-like"/>
    <property type="match status" value="1"/>
</dbReference>
<evidence type="ECO:0000256" key="6">
    <source>
        <dbReference type="ARBA" id="ARBA00023136"/>
    </source>
</evidence>
<dbReference type="SUPFAM" id="SSF161098">
    <property type="entry name" value="MetI-like"/>
    <property type="match status" value="1"/>
</dbReference>
<dbReference type="GO" id="GO:0055085">
    <property type="term" value="P:transmembrane transport"/>
    <property type="evidence" value="ECO:0007669"/>
    <property type="project" value="InterPro"/>
</dbReference>
<evidence type="ECO:0000256" key="7">
    <source>
        <dbReference type="SAM" id="Phobius"/>
    </source>
</evidence>
<comment type="subcellular location">
    <subcellularLocation>
        <location evidence="1">Cell membrane</location>
        <topology evidence="1">Multi-pass membrane protein</topology>
    </subcellularLocation>
</comment>
<dbReference type="AlphaFoldDB" id="A0A645DJE2"/>
<evidence type="ECO:0000256" key="5">
    <source>
        <dbReference type="ARBA" id="ARBA00022989"/>
    </source>
</evidence>